<dbReference type="Gene3D" id="3.90.1340.10">
    <property type="entry name" value="Phage tail collar domain"/>
    <property type="match status" value="1"/>
</dbReference>
<keyword evidence="3" id="KW-1185">Reference proteome</keyword>
<dbReference type="InterPro" id="IPR011083">
    <property type="entry name" value="Phage_tail_collar_dom"/>
</dbReference>
<dbReference type="InterPro" id="IPR037053">
    <property type="entry name" value="Phage_tail_collar_dom_sf"/>
</dbReference>
<evidence type="ECO:0000313" key="3">
    <source>
        <dbReference type="Proteomes" id="UP000028123"/>
    </source>
</evidence>
<dbReference type="SUPFAM" id="SSF88874">
    <property type="entry name" value="Receptor-binding domain of short tail fibre protein gp12"/>
    <property type="match status" value="1"/>
</dbReference>
<dbReference type="RefSeq" id="WP_036678020.1">
    <property type="nucleotide sequence ID" value="NZ_JNVM01000005.1"/>
</dbReference>
<name>A0A081P7Z9_9BACL</name>
<dbReference type="EMBL" id="JNVM01000005">
    <property type="protein sequence ID" value="KEQ26822.1"/>
    <property type="molecule type" value="Genomic_DNA"/>
</dbReference>
<gene>
    <name evidence="2" type="ORF">ET33_29150</name>
</gene>
<sequence>MPEPYLGQIKLFAFGFAPRGWAQCNGQIMPINQNQALYSILGNIYGGNGTTNFALPDLRGRVPIHPGSGITVGQAGGEEAHTLILNEMPAHFHRAWGSNDIASSKSPVNNVWAKTAVSSYHTQADKQLSAGAVVNVGQNQGHTNMQPYTVLNFCIAIQGIYPSRE</sequence>
<organism evidence="2 3">
    <name type="scientific">Paenibacillus tyrfis</name>
    <dbReference type="NCBI Taxonomy" id="1501230"/>
    <lineage>
        <taxon>Bacteria</taxon>
        <taxon>Bacillati</taxon>
        <taxon>Bacillota</taxon>
        <taxon>Bacilli</taxon>
        <taxon>Bacillales</taxon>
        <taxon>Paenibacillaceae</taxon>
        <taxon>Paenibacillus</taxon>
    </lineage>
</organism>
<evidence type="ECO:0000313" key="2">
    <source>
        <dbReference type="EMBL" id="KEQ26822.1"/>
    </source>
</evidence>
<accession>A0A081P7Z9</accession>
<feature type="domain" description="Phage tail collar" evidence="1">
    <location>
        <begin position="7"/>
        <end position="63"/>
    </location>
</feature>
<evidence type="ECO:0000259" key="1">
    <source>
        <dbReference type="Pfam" id="PF07484"/>
    </source>
</evidence>
<comment type="caution">
    <text evidence="2">The sequence shown here is derived from an EMBL/GenBank/DDBJ whole genome shotgun (WGS) entry which is preliminary data.</text>
</comment>
<reference evidence="2 3" key="1">
    <citation type="submission" date="2014-06" db="EMBL/GenBank/DDBJ databases">
        <title>Draft genome sequence of Paenibacillus sp. MSt1.</title>
        <authorList>
            <person name="Aw Y.K."/>
            <person name="Ong K.S."/>
            <person name="Gan H.M."/>
            <person name="Lee S.M."/>
        </authorList>
    </citation>
    <scope>NUCLEOTIDE SEQUENCE [LARGE SCALE GENOMIC DNA]</scope>
    <source>
        <strain evidence="2 3">MSt1</strain>
    </source>
</reference>
<proteinExistence type="predicted"/>
<dbReference type="Proteomes" id="UP000028123">
    <property type="component" value="Unassembled WGS sequence"/>
</dbReference>
<dbReference type="AlphaFoldDB" id="A0A081P7Z9"/>
<dbReference type="eggNOG" id="COG4675">
    <property type="taxonomic scope" value="Bacteria"/>
</dbReference>
<protein>
    <submittedName>
        <fullName evidence="2">Tail collar protein</fullName>
    </submittedName>
</protein>
<dbReference type="OrthoDB" id="9810174at2"/>
<dbReference type="Pfam" id="PF07484">
    <property type="entry name" value="Collar"/>
    <property type="match status" value="1"/>
</dbReference>